<gene>
    <name evidence="3" type="ORF">L1049_028300</name>
</gene>
<accession>A0AAP0WT64</accession>
<reference evidence="3 4" key="1">
    <citation type="journal article" date="2024" name="Plant J.">
        <title>Genome sequences and population genomics reveal climatic adaptation and genomic divergence between two closely related sweetgum species.</title>
        <authorList>
            <person name="Xu W.Q."/>
            <person name="Ren C.Q."/>
            <person name="Zhang X.Y."/>
            <person name="Comes H.P."/>
            <person name="Liu X.H."/>
            <person name="Li Y.G."/>
            <person name="Kettle C.J."/>
            <person name="Jalonen R."/>
            <person name="Gaisberger H."/>
            <person name="Ma Y.Z."/>
            <person name="Qiu Y.X."/>
        </authorList>
    </citation>
    <scope>NUCLEOTIDE SEQUENCE [LARGE SCALE GENOMIC DNA]</scope>
    <source>
        <strain evidence="3">Hangzhou</strain>
    </source>
</reference>
<sequence length="118" mass="13950">MGDRQRYEESTEEDPSPSLFSEEKEDPDKIDETEEIRVNGKEKTKDEFHFHFKETCYKNSPVYETSYLDGNQENSKLEILKNKEGKDKDKKKLSDSFFLLTLKVSIDTIEEQVFEINQ</sequence>
<dbReference type="AlphaFoldDB" id="A0AAP0WT64"/>
<dbReference type="Pfam" id="PF05758">
    <property type="entry name" value="Ycf1"/>
    <property type="match status" value="1"/>
</dbReference>
<organism evidence="3 4">
    <name type="scientific">Liquidambar formosana</name>
    <name type="common">Formosan gum</name>
    <dbReference type="NCBI Taxonomy" id="63359"/>
    <lineage>
        <taxon>Eukaryota</taxon>
        <taxon>Viridiplantae</taxon>
        <taxon>Streptophyta</taxon>
        <taxon>Embryophyta</taxon>
        <taxon>Tracheophyta</taxon>
        <taxon>Spermatophyta</taxon>
        <taxon>Magnoliopsida</taxon>
        <taxon>eudicotyledons</taxon>
        <taxon>Gunneridae</taxon>
        <taxon>Pentapetalae</taxon>
        <taxon>Saxifragales</taxon>
        <taxon>Altingiaceae</taxon>
        <taxon>Liquidambar</taxon>
    </lineage>
</organism>
<dbReference type="GO" id="GO:0016020">
    <property type="term" value="C:membrane"/>
    <property type="evidence" value="ECO:0007669"/>
    <property type="project" value="UniProtKB-SubCell"/>
</dbReference>
<dbReference type="Proteomes" id="UP001415857">
    <property type="component" value="Unassembled WGS sequence"/>
</dbReference>
<dbReference type="InterPro" id="IPR008896">
    <property type="entry name" value="TIC214"/>
</dbReference>
<evidence type="ECO:0000313" key="3">
    <source>
        <dbReference type="EMBL" id="KAK9278724.1"/>
    </source>
</evidence>
<name>A0AAP0WT64_LIQFO</name>
<comment type="caution">
    <text evidence="3">The sequence shown here is derived from an EMBL/GenBank/DDBJ whole genome shotgun (WGS) entry which is preliminary data.</text>
</comment>
<feature type="compositionally biased region" description="Acidic residues" evidence="2">
    <location>
        <begin position="23"/>
        <end position="34"/>
    </location>
</feature>
<evidence type="ECO:0000256" key="2">
    <source>
        <dbReference type="SAM" id="MobiDB-lite"/>
    </source>
</evidence>
<keyword evidence="4" id="KW-1185">Reference proteome</keyword>
<comment type="subcellular location">
    <subcellularLocation>
        <location evidence="1">Membrane</location>
        <topology evidence="1">Multi-pass membrane protein</topology>
    </subcellularLocation>
</comment>
<dbReference type="EMBL" id="JBBPBK010000009">
    <property type="protein sequence ID" value="KAK9278724.1"/>
    <property type="molecule type" value="Genomic_DNA"/>
</dbReference>
<evidence type="ECO:0000256" key="1">
    <source>
        <dbReference type="ARBA" id="ARBA00004141"/>
    </source>
</evidence>
<proteinExistence type="predicted"/>
<feature type="region of interest" description="Disordered" evidence="2">
    <location>
        <begin position="1"/>
        <end position="40"/>
    </location>
</feature>
<protein>
    <submittedName>
        <fullName evidence="3">Uncharacterized protein</fullName>
    </submittedName>
</protein>
<evidence type="ECO:0000313" key="4">
    <source>
        <dbReference type="Proteomes" id="UP001415857"/>
    </source>
</evidence>